<dbReference type="Proteomes" id="UP000326179">
    <property type="component" value="Chromosome"/>
</dbReference>
<dbReference type="EMBL" id="CP045643">
    <property type="protein sequence ID" value="QFZ73625.1"/>
    <property type="molecule type" value="Genomic_DNA"/>
</dbReference>
<keyword evidence="3" id="KW-1185">Reference proteome</keyword>
<keyword evidence="1" id="KW-1133">Transmembrane helix</keyword>
<dbReference type="RefSeq" id="WP_153287986.1">
    <property type="nucleotide sequence ID" value="NZ_CP045643.1"/>
</dbReference>
<dbReference type="AlphaFoldDB" id="A0A5Q0L9E0"/>
<gene>
    <name evidence="2" type="ORF">GFH48_10555</name>
</gene>
<accession>A0A5Q0L9E0</accession>
<keyword evidence="1" id="KW-0472">Membrane</keyword>
<evidence type="ECO:0000256" key="1">
    <source>
        <dbReference type="SAM" id="Phobius"/>
    </source>
</evidence>
<organism evidence="2 3">
    <name type="scientific">Streptomyces fagopyri</name>
    <dbReference type="NCBI Taxonomy" id="2662397"/>
    <lineage>
        <taxon>Bacteria</taxon>
        <taxon>Bacillati</taxon>
        <taxon>Actinomycetota</taxon>
        <taxon>Actinomycetes</taxon>
        <taxon>Kitasatosporales</taxon>
        <taxon>Streptomycetaceae</taxon>
        <taxon>Streptomyces</taxon>
    </lineage>
</organism>
<feature type="transmembrane region" description="Helical" evidence="1">
    <location>
        <begin position="52"/>
        <end position="74"/>
    </location>
</feature>
<evidence type="ECO:0000313" key="3">
    <source>
        <dbReference type="Proteomes" id="UP000326179"/>
    </source>
</evidence>
<sequence length="101" mass="11389">MPDPSWQAMRQAEQAQRIHRNHVRRHLDAHHMARARHTGVPHRYRPVSHGSVRGGVLGGVLLLLVVVAAVLYAAHDPELRTTVETFARDMLSKVQSGRPEH</sequence>
<protein>
    <submittedName>
        <fullName evidence="2">Uncharacterized protein</fullName>
    </submittedName>
</protein>
<evidence type="ECO:0000313" key="2">
    <source>
        <dbReference type="EMBL" id="QFZ73625.1"/>
    </source>
</evidence>
<keyword evidence="1" id="KW-0812">Transmembrane</keyword>
<proteinExistence type="predicted"/>
<reference evidence="2 3" key="1">
    <citation type="submission" date="2019-10" db="EMBL/GenBank/DDBJ databases">
        <title>A novel species.</title>
        <authorList>
            <person name="Gao J."/>
        </authorList>
    </citation>
    <scope>NUCLEOTIDE SEQUENCE [LARGE SCALE GENOMIC DNA]</scope>
    <source>
        <strain evidence="2 3">QMT-28</strain>
    </source>
</reference>
<dbReference type="KEGG" id="sfy:GFH48_10555"/>
<name>A0A5Q0L9E0_9ACTN</name>